<organism evidence="2 3">
    <name type="scientific">Phialocephala subalpina</name>
    <dbReference type="NCBI Taxonomy" id="576137"/>
    <lineage>
        <taxon>Eukaryota</taxon>
        <taxon>Fungi</taxon>
        <taxon>Dikarya</taxon>
        <taxon>Ascomycota</taxon>
        <taxon>Pezizomycotina</taxon>
        <taxon>Leotiomycetes</taxon>
        <taxon>Helotiales</taxon>
        <taxon>Mollisiaceae</taxon>
        <taxon>Phialocephala</taxon>
        <taxon>Phialocephala fortinii species complex</taxon>
    </lineage>
</organism>
<evidence type="ECO:0000313" key="3">
    <source>
        <dbReference type="Proteomes" id="UP000184330"/>
    </source>
</evidence>
<dbReference type="PANTHER" id="PTHR24148">
    <property type="entry name" value="ANKYRIN REPEAT DOMAIN-CONTAINING PROTEIN 39 HOMOLOG-RELATED"/>
    <property type="match status" value="1"/>
</dbReference>
<accession>A0A1L7XD72</accession>
<dbReference type="Pfam" id="PF06985">
    <property type="entry name" value="HET"/>
    <property type="match status" value="1"/>
</dbReference>
<protein>
    <recommendedName>
        <fullName evidence="1">Heterokaryon incompatibility domain-containing protein</fullName>
    </recommendedName>
</protein>
<feature type="domain" description="Heterokaryon incompatibility" evidence="1">
    <location>
        <begin position="57"/>
        <end position="191"/>
    </location>
</feature>
<reference evidence="2 3" key="1">
    <citation type="submission" date="2016-03" db="EMBL/GenBank/DDBJ databases">
        <authorList>
            <person name="Ploux O."/>
        </authorList>
    </citation>
    <scope>NUCLEOTIDE SEQUENCE [LARGE SCALE GENOMIC DNA]</scope>
    <source>
        <strain evidence="2 3">UAMH 11012</strain>
    </source>
</reference>
<keyword evidence="3" id="KW-1185">Reference proteome</keyword>
<dbReference type="AlphaFoldDB" id="A0A1L7XD72"/>
<dbReference type="OrthoDB" id="194358at2759"/>
<dbReference type="Proteomes" id="UP000184330">
    <property type="component" value="Unassembled WGS sequence"/>
</dbReference>
<proteinExistence type="predicted"/>
<dbReference type="InterPro" id="IPR052895">
    <property type="entry name" value="HetReg/Transcr_Mod"/>
</dbReference>
<dbReference type="InterPro" id="IPR010730">
    <property type="entry name" value="HET"/>
</dbReference>
<dbReference type="EMBL" id="FJOG01000022">
    <property type="protein sequence ID" value="CZR62989.1"/>
    <property type="molecule type" value="Genomic_DNA"/>
</dbReference>
<dbReference type="PANTHER" id="PTHR24148:SF73">
    <property type="entry name" value="HET DOMAIN PROTEIN (AFU_ORTHOLOGUE AFUA_8G01020)"/>
    <property type="match status" value="1"/>
</dbReference>
<evidence type="ECO:0000259" key="1">
    <source>
        <dbReference type="Pfam" id="PF06985"/>
    </source>
</evidence>
<sequence>MDEELDKTLNRKGGFKYIAIDAKQQCRLLRISHDQTCQTPIYSLEVVSLEDLPSTNYKALSYTWGHAHTLANIRKIQINAQPFLIRRNLFDFLSTATTRHETGLFFIDAICINQLDLCERESQVREMTRIYRNADEVIAWLGLPVSEQVGNVRALSKTSRSDCASWTGEEWAGFKYLSYQKFWSRIWIVQEVLLASSMSVWCGPFTFPLSLFGGTSGTHPSHELGVATNGRPSTVVDYTSRLSSPAEIITTHRLRYVPRPLRDPLAQGTIVGTMDETKRDLKKATEAIVTYQSPIADLLYQLIRKFRKLECSDPRDRLYGFLGILNEKSRAKVDVDYEKDVSYAYYQALKIGLQELYAERGVVVIPERSTTYIAYYCDVRDAFGIEDRESLKILRLVLDEVQFQTRLQDAVFETQWEQQFVLQDSVIQVHPDLKELLMHANPRHAGTEDVYVLSNFHTRQRRAVENLLSWLRTRSRLRKRWRQLGKPLTKLA</sequence>
<name>A0A1L7XD72_9HELO</name>
<evidence type="ECO:0000313" key="2">
    <source>
        <dbReference type="EMBL" id="CZR62989.1"/>
    </source>
</evidence>
<gene>
    <name evidence="2" type="ORF">PAC_12886</name>
</gene>